<keyword evidence="3" id="KW-0472">Membrane</keyword>
<dbReference type="OrthoDB" id="9779128at2"/>
<dbReference type="GO" id="GO:0071555">
    <property type="term" value="P:cell wall organization"/>
    <property type="evidence" value="ECO:0007669"/>
    <property type="project" value="UniProtKB-KW"/>
</dbReference>
<gene>
    <name evidence="3" type="primary">rlpA</name>
    <name evidence="7" type="ORF">SAMN04487893_102215</name>
</gene>
<feature type="signal peptide" evidence="5">
    <location>
        <begin position="1"/>
        <end position="20"/>
    </location>
</feature>
<organism evidence="7 8">
    <name type="scientific">Myroides guanonis</name>
    <dbReference type="NCBI Taxonomy" id="1150112"/>
    <lineage>
        <taxon>Bacteria</taxon>
        <taxon>Pseudomonadati</taxon>
        <taxon>Bacteroidota</taxon>
        <taxon>Flavobacteriia</taxon>
        <taxon>Flavobacteriales</taxon>
        <taxon>Flavobacteriaceae</taxon>
        <taxon>Myroides</taxon>
    </lineage>
</organism>
<dbReference type="InterPro" id="IPR012997">
    <property type="entry name" value="RplA"/>
</dbReference>
<dbReference type="EMBL" id="FORU01000002">
    <property type="protein sequence ID" value="SFI98826.1"/>
    <property type="molecule type" value="Genomic_DNA"/>
</dbReference>
<feature type="domain" description="RlpA-like protein double-psi beta-barrel" evidence="6">
    <location>
        <begin position="49"/>
        <end position="132"/>
    </location>
</feature>
<dbReference type="RefSeq" id="WP_090677978.1">
    <property type="nucleotide sequence ID" value="NZ_FORU01000002.1"/>
</dbReference>
<dbReference type="GO" id="GO:0005886">
    <property type="term" value="C:plasma membrane"/>
    <property type="evidence" value="ECO:0007669"/>
    <property type="project" value="UniProtKB-SubCell"/>
</dbReference>
<evidence type="ECO:0000256" key="3">
    <source>
        <dbReference type="HAMAP-Rule" id="MF_02071"/>
    </source>
</evidence>
<keyword evidence="3 7" id="KW-0449">Lipoprotein</keyword>
<dbReference type="EC" id="4.2.2.-" evidence="3"/>
<dbReference type="PANTHER" id="PTHR34183:SF1">
    <property type="entry name" value="ENDOLYTIC PEPTIDOGLYCAN TRANSGLYCOSYLASE RLPA"/>
    <property type="match status" value="1"/>
</dbReference>
<accession>A0A1I3MQ59</accession>
<dbReference type="NCBIfam" id="TIGR00413">
    <property type="entry name" value="rlpA"/>
    <property type="match status" value="1"/>
</dbReference>
<reference evidence="8" key="1">
    <citation type="submission" date="2016-10" db="EMBL/GenBank/DDBJ databases">
        <authorList>
            <person name="Varghese N."/>
            <person name="Submissions S."/>
        </authorList>
    </citation>
    <scope>NUCLEOTIDE SEQUENCE [LARGE SCALE GENOMIC DNA]</scope>
    <source>
        <strain evidence="8">DSM 26542</strain>
    </source>
</reference>
<dbReference type="PROSITE" id="PS51257">
    <property type="entry name" value="PROKAR_LIPOPROTEIN"/>
    <property type="match status" value="1"/>
</dbReference>
<dbReference type="Pfam" id="PF03330">
    <property type="entry name" value="DPBB_1"/>
    <property type="match status" value="1"/>
</dbReference>
<dbReference type="GO" id="GO:0008932">
    <property type="term" value="F:lytic endotransglycosylase activity"/>
    <property type="evidence" value="ECO:0007669"/>
    <property type="project" value="UniProtKB-UniRule"/>
</dbReference>
<keyword evidence="2 3" id="KW-0961">Cell wall biogenesis/degradation</keyword>
<comment type="similarity">
    <text evidence="3 4">Belongs to the RlpA family.</text>
</comment>
<evidence type="ECO:0000256" key="2">
    <source>
        <dbReference type="ARBA" id="ARBA00023316"/>
    </source>
</evidence>
<dbReference type="InterPro" id="IPR036908">
    <property type="entry name" value="RlpA-like_sf"/>
</dbReference>
<evidence type="ECO:0000256" key="4">
    <source>
        <dbReference type="RuleBase" id="RU003495"/>
    </source>
</evidence>
<dbReference type="PANTHER" id="PTHR34183">
    <property type="entry name" value="ENDOLYTIC PEPTIDOGLYCAN TRANSGLYCOSYLASE RLPA"/>
    <property type="match status" value="1"/>
</dbReference>
<keyword evidence="8" id="KW-1185">Reference proteome</keyword>
<name>A0A1I3MQ59_9FLAO</name>
<keyword evidence="3" id="KW-1003">Cell membrane</keyword>
<sequence length="137" mass="15302">MKIVKSLSHKTFIFILPLVAAFCIITSCSSSKQHISNSKIYEKKAVAVYYHDKYNGKPTASGELFSNNKYTAAHKTLPFGTKLRVTNLVNQKSTEVKVNDRGPFTKGRDIDLSKKAFMEITDSKSKGALDVKIEIIK</sequence>
<dbReference type="InterPro" id="IPR034718">
    <property type="entry name" value="RlpA"/>
</dbReference>
<evidence type="ECO:0000313" key="7">
    <source>
        <dbReference type="EMBL" id="SFI98826.1"/>
    </source>
</evidence>
<dbReference type="SUPFAM" id="SSF50685">
    <property type="entry name" value="Barwin-like endoglucanases"/>
    <property type="match status" value="1"/>
</dbReference>
<evidence type="ECO:0000256" key="1">
    <source>
        <dbReference type="ARBA" id="ARBA00023239"/>
    </source>
</evidence>
<evidence type="ECO:0000259" key="6">
    <source>
        <dbReference type="Pfam" id="PF03330"/>
    </source>
</evidence>
<keyword evidence="5" id="KW-0732">Signal</keyword>
<comment type="function">
    <text evidence="3">Lytic transglycosylase with a strong preference for naked glycan strands that lack stem peptides.</text>
</comment>
<evidence type="ECO:0000256" key="5">
    <source>
        <dbReference type="SAM" id="SignalP"/>
    </source>
</evidence>
<dbReference type="CDD" id="cd22268">
    <property type="entry name" value="DPBB_RlpA-like"/>
    <property type="match status" value="1"/>
</dbReference>
<dbReference type="InterPro" id="IPR009009">
    <property type="entry name" value="RlpA-like_DPBB"/>
</dbReference>
<dbReference type="AlphaFoldDB" id="A0A1I3MQ59"/>
<dbReference type="STRING" id="1150112.SAMN04487893_102215"/>
<evidence type="ECO:0000313" key="8">
    <source>
        <dbReference type="Proteomes" id="UP000243887"/>
    </source>
</evidence>
<protein>
    <recommendedName>
        <fullName evidence="3">Probable endolytic peptidoglycan transglycosylase RlpA</fullName>
        <ecNumber evidence="3">4.2.2.-</ecNumber>
    </recommendedName>
</protein>
<dbReference type="HAMAP" id="MF_02071">
    <property type="entry name" value="RlpA"/>
    <property type="match status" value="1"/>
</dbReference>
<dbReference type="Proteomes" id="UP000243887">
    <property type="component" value="Unassembled WGS sequence"/>
</dbReference>
<keyword evidence="3" id="KW-0564">Palmitate</keyword>
<dbReference type="GO" id="GO:0000270">
    <property type="term" value="P:peptidoglycan metabolic process"/>
    <property type="evidence" value="ECO:0007669"/>
    <property type="project" value="UniProtKB-UniRule"/>
</dbReference>
<comment type="subcellular location">
    <subcellularLocation>
        <location evidence="3">Cell membrane</location>
        <topology evidence="3">Lipid-anchor</topology>
    </subcellularLocation>
</comment>
<keyword evidence="1 3" id="KW-0456">Lyase</keyword>
<proteinExistence type="inferred from homology"/>
<dbReference type="Gene3D" id="2.40.40.10">
    <property type="entry name" value="RlpA-like domain"/>
    <property type="match status" value="1"/>
</dbReference>
<feature type="chain" id="PRO_5017491852" description="Probable endolytic peptidoglycan transglycosylase RlpA" evidence="5">
    <location>
        <begin position="21"/>
        <end position="137"/>
    </location>
</feature>